<evidence type="ECO:0000256" key="8">
    <source>
        <dbReference type="ARBA" id="ARBA00022723"/>
    </source>
</evidence>
<feature type="binding site" evidence="19">
    <location>
        <position position="295"/>
    </location>
    <ligand>
        <name>Mg(2+)</name>
        <dbReference type="ChEBI" id="CHEBI:18420"/>
    </ligand>
</feature>
<keyword evidence="8 18" id="KW-0479">Metal-binding</keyword>
<evidence type="ECO:0000256" key="14">
    <source>
        <dbReference type="ARBA" id="ARBA00023288"/>
    </source>
</evidence>
<evidence type="ECO:0000256" key="17">
    <source>
        <dbReference type="ARBA" id="ARBA00060485"/>
    </source>
</evidence>
<protein>
    <recommendedName>
        <fullName evidence="3 18">FAD:protein FMN transferase</fullName>
        <ecNumber evidence="2 18">2.7.1.180</ecNumber>
    </recommendedName>
    <alternativeName>
        <fullName evidence="15 18">Flavin transferase</fullName>
    </alternativeName>
</protein>
<evidence type="ECO:0000256" key="5">
    <source>
        <dbReference type="ARBA" id="ARBA00022519"/>
    </source>
</evidence>
<evidence type="ECO:0000256" key="11">
    <source>
        <dbReference type="ARBA" id="ARBA00022842"/>
    </source>
</evidence>
<dbReference type="PANTHER" id="PTHR30040:SF2">
    <property type="entry name" value="FAD:PROTEIN FMN TRANSFERASE"/>
    <property type="match status" value="1"/>
</dbReference>
<comment type="cofactor">
    <cofactor evidence="19">
        <name>Mg(2+)</name>
        <dbReference type="ChEBI" id="CHEBI:18420"/>
    </cofactor>
    <cofactor evidence="19">
        <name>Mn(2+)</name>
        <dbReference type="ChEBI" id="CHEBI:29035"/>
    </cofactor>
    <text evidence="19">Magnesium. Can also use manganese.</text>
</comment>
<feature type="binding site" evidence="19">
    <location>
        <position position="291"/>
    </location>
    <ligand>
        <name>Mg(2+)</name>
        <dbReference type="ChEBI" id="CHEBI:18420"/>
    </ligand>
</feature>
<evidence type="ECO:0000256" key="20">
    <source>
        <dbReference type="RuleBase" id="RU363002"/>
    </source>
</evidence>
<dbReference type="AlphaFoldDB" id="A0A2R8ALX6"/>
<evidence type="ECO:0000256" key="9">
    <source>
        <dbReference type="ARBA" id="ARBA00022729"/>
    </source>
</evidence>
<dbReference type="Gene3D" id="3.10.520.10">
    <property type="entry name" value="ApbE-like domains"/>
    <property type="match status" value="1"/>
</dbReference>
<evidence type="ECO:0000256" key="15">
    <source>
        <dbReference type="ARBA" id="ARBA00031306"/>
    </source>
</evidence>
<keyword evidence="12" id="KW-0472">Membrane</keyword>
<evidence type="ECO:0000256" key="6">
    <source>
        <dbReference type="ARBA" id="ARBA00022630"/>
    </source>
</evidence>
<dbReference type="PIRSF" id="PIRSF006268">
    <property type="entry name" value="ApbE"/>
    <property type="match status" value="1"/>
</dbReference>
<keyword evidence="9 20" id="KW-0732">Signal</keyword>
<dbReference type="Pfam" id="PF02424">
    <property type="entry name" value="ApbE"/>
    <property type="match status" value="1"/>
</dbReference>
<gene>
    <name evidence="21" type="primary">apbE_2</name>
    <name evidence="21" type="ORF">ALP8811_02035</name>
</gene>
<keyword evidence="13" id="KW-0564">Palmitate</keyword>
<dbReference type="EMBL" id="OMOI01000001">
    <property type="protein sequence ID" value="SPF77016.1"/>
    <property type="molecule type" value="Genomic_DNA"/>
</dbReference>
<dbReference type="GO" id="GO:0046872">
    <property type="term" value="F:metal ion binding"/>
    <property type="evidence" value="ECO:0007669"/>
    <property type="project" value="UniProtKB-UniRule"/>
</dbReference>
<keyword evidence="22" id="KW-1185">Reference proteome</keyword>
<dbReference type="GO" id="GO:0005886">
    <property type="term" value="C:plasma membrane"/>
    <property type="evidence" value="ECO:0007669"/>
    <property type="project" value="UniProtKB-SubCell"/>
</dbReference>
<evidence type="ECO:0000256" key="7">
    <source>
        <dbReference type="ARBA" id="ARBA00022679"/>
    </source>
</evidence>
<evidence type="ECO:0000256" key="3">
    <source>
        <dbReference type="ARBA" id="ARBA00016337"/>
    </source>
</evidence>
<evidence type="ECO:0000256" key="18">
    <source>
        <dbReference type="PIRNR" id="PIRNR006268"/>
    </source>
</evidence>
<reference evidence="21 22" key="1">
    <citation type="submission" date="2018-03" db="EMBL/GenBank/DDBJ databases">
        <authorList>
            <person name="Keele B.F."/>
        </authorList>
    </citation>
    <scope>NUCLEOTIDE SEQUENCE [LARGE SCALE GENOMIC DNA]</scope>
    <source>
        <strain evidence="21 22">CECT 8811</strain>
    </source>
</reference>
<comment type="catalytic activity">
    <reaction evidence="16 18 20">
        <text>L-threonyl-[protein] + FAD = FMN-L-threonyl-[protein] + AMP + H(+)</text>
        <dbReference type="Rhea" id="RHEA:36847"/>
        <dbReference type="Rhea" id="RHEA-COMP:11060"/>
        <dbReference type="Rhea" id="RHEA-COMP:11061"/>
        <dbReference type="ChEBI" id="CHEBI:15378"/>
        <dbReference type="ChEBI" id="CHEBI:30013"/>
        <dbReference type="ChEBI" id="CHEBI:57692"/>
        <dbReference type="ChEBI" id="CHEBI:74257"/>
        <dbReference type="ChEBI" id="CHEBI:456215"/>
        <dbReference type="EC" id="2.7.1.180"/>
    </reaction>
</comment>
<keyword evidence="14 20" id="KW-0449">Lipoprotein</keyword>
<evidence type="ECO:0000256" key="10">
    <source>
        <dbReference type="ARBA" id="ARBA00022827"/>
    </source>
</evidence>
<evidence type="ECO:0000256" key="13">
    <source>
        <dbReference type="ARBA" id="ARBA00023139"/>
    </source>
</evidence>
<evidence type="ECO:0000256" key="2">
    <source>
        <dbReference type="ARBA" id="ARBA00011955"/>
    </source>
</evidence>
<dbReference type="FunFam" id="3.10.520.10:FF:000001">
    <property type="entry name" value="FAD:protein FMN transferase"/>
    <property type="match status" value="1"/>
</dbReference>
<keyword evidence="5 20" id="KW-0997">Cell inner membrane</keyword>
<keyword evidence="7 18" id="KW-0808">Transferase</keyword>
<dbReference type="InterPro" id="IPR024932">
    <property type="entry name" value="ApbE"/>
</dbReference>
<dbReference type="Proteomes" id="UP000244911">
    <property type="component" value="Unassembled WGS sequence"/>
</dbReference>
<keyword evidence="11 18" id="KW-0460">Magnesium</keyword>
<organism evidence="21 22">
    <name type="scientific">Aliiroseovarius pelagivivens</name>
    <dbReference type="NCBI Taxonomy" id="1639690"/>
    <lineage>
        <taxon>Bacteria</taxon>
        <taxon>Pseudomonadati</taxon>
        <taxon>Pseudomonadota</taxon>
        <taxon>Alphaproteobacteria</taxon>
        <taxon>Rhodobacterales</taxon>
        <taxon>Paracoccaceae</taxon>
        <taxon>Aliiroseovarius</taxon>
    </lineage>
</organism>
<evidence type="ECO:0000313" key="22">
    <source>
        <dbReference type="Proteomes" id="UP000244911"/>
    </source>
</evidence>
<dbReference type="EC" id="2.7.1.180" evidence="2 18"/>
<comment type="function">
    <text evidence="20">Flavin transferase that catalyzes the transfer of the FMN moiety of FAD and its covalent binding to the hydroxyl group of a threonine residue in a target flavoprotein.</text>
</comment>
<keyword evidence="10 18" id="KW-0274">FAD</keyword>
<dbReference type="PANTHER" id="PTHR30040">
    <property type="entry name" value="THIAMINE BIOSYNTHESIS LIPOPROTEIN APBE"/>
    <property type="match status" value="1"/>
</dbReference>
<comment type="similarity">
    <text evidence="1 18 20">Belongs to the ApbE family.</text>
</comment>
<proteinExistence type="inferred from homology"/>
<sequence>MPDMIKFSRRSILFMPLALAACKGSAARVFNLSGLTMGTTYNVVAIDGSKSVNEADVKAAITGALAEVNQQMSNWDPKSEISRFNAAANTAPVQVSPELAHVMKAADTVYTASEGRFDTTMGPLIELWGFGAPGKRPMPQQAEIDNALAAVGHHNTISVGADALQKKQSDAQVYLAAIGKGYGADRVGQALESFGITDYLVEIGGDLYASGRNPDGLPWQIGIETPASLNNGVFDVVGISGLGLASSGDYRNYFEQDGQRYSHVIDPATGQPITHRTASATVLAENSMMADAWATAMLILGRERGLEIAAQHDVAVLFVERDTEASSLQFKSSASDAFTRLTA</sequence>
<keyword evidence="4" id="KW-1003">Cell membrane</keyword>
<evidence type="ECO:0000256" key="12">
    <source>
        <dbReference type="ARBA" id="ARBA00023136"/>
    </source>
</evidence>
<dbReference type="InterPro" id="IPR003374">
    <property type="entry name" value="ApbE-like_sf"/>
</dbReference>
<evidence type="ECO:0000256" key="19">
    <source>
        <dbReference type="PIRSR" id="PIRSR006268-2"/>
    </source>
</evidence>
<dbReference type="PROSITE" id="PS51257">
    <property type="entry name" value="PROKAR_LIPOPROTEIN"/>
    <property type="match status" value="1"/>
</dbReference>
<evidence type="ECO:0000256" key="4">
    <source>
        <dbReference type="ARBA" id="ARBA00022475"/>
    </source>
</evidence>
<name>A0A2R8ALX6_9RHOB</name>
<evidence type="ECO:0000256" key="16">
    <source>
        <dbReference type="ARBA" id="ARBA00048540"/>
    </source>
</evidence>
<evidence type="ECO:0000313" key="21">
    <source>
        <dbReference type="EMBL" id="SPF77016.1"/>
    </source>
</evidence>
<comment type="subcellular location">
    <subcellularLocation>
        <location evidence="17 20">Cell inner membrane</location>
        <topology evidence="17 20">Lipid-anchor</topology>
        <orientation evidence="17 20">Periplasmic side</orientation>
    </subcellularLocation>
</comment>
<keyword evidence="6 18" id="KW-0285">Flavoprotein</keyword>
<accession>A0A2R8ALX6</accession>
<feature type="binding site" evidence="19">
    <location>
        <position position="177"/>
    </location>
    <ligand>
        <name>Mg(2+)</name>
        <dbReference type="ChEBI" id="CHEBI:18420"/>
    </ligand>
</feature>
<feature type="signal peptide" evidence="20">
    <location>
        <begin position="1"/>
        <end position="20"/>
    </location>
</feature>
<dbReference type="SUPFAM" id="SSF143631">
    <property type="entry name" value="ApbE-like"/>
    <property type="match status" value="1"/>
</dbReference>
<evidence type="ECO:0000256" key="1">
    <source>
        <dbReference type="ARBA" id="ARBA00008282"/>
    </source>
</evidence>
<feature type="chain" id="PRO_5015218693" description="FAD:protein FMN transferase" evidence="20">
    <location>
        <begin position="21"/>
        <end position="343"/>
    </location>
</feature>
<dbReference type="GO" id="GO:0016740">
    <property type="term" value="F:transferase activity"/>
    <property type="evidence" value="ECO:0007669"/>
    <property type="project" value="UniProtKB-UniRule"/>
</dbReference>